<sequence>MAPAKIKAVFVDLDGTLFDSHHFISLRTATVIQALKERGVAFIVATGRPFPDVFGNLAKANLSPDFIITSNGARIHDARQNTLFAGDINTESVCRLFQLSPHLTDEGVVDPAVQARHILFNVNCGDRWFTNECVAEVRAAFHTSFIYEQVDPMTQTTETLKGTHSMWIRGAHADLVCVKKYVDRELSHEVTCTFALPHILDCFAKGINKGVAMRTVCTHIGIALSETIAFGDGMNDIQMLVEAGQGFVMGNAAEMVKQAAPELPVIPSNNEEGVAWQLEELLVADAFVECSRNNEAAVSQSV</sequence>
<evidence type="ECO:0000256" key="3">
    <source>
        <dbReference type="ARBA" id="ARBA00022842"/>
    </source>
</evidence>
<comment type="cofactor">
    <cofactor evidence="1">
        <name>Mg(2+)</name>
        <dbReference type="ChEBI" id="CHEBI:18420"/>
    </cofactor>
</comment>
<dbReference type="OrthoDB" id="27226at2759"/>
<dbReference type="GeneID" id="22576590"/>
<evidence type="ECO:0000313" key="5">
    <source>
        <dbReference type="Proteomes" id="UP000063063"/>
    </source>
</evidence>
<dbReference type="PROSITE" id="PS01229">
    <property type="entry name" value="COF_2"/>
    <property type="match status" value="1"/>
</dbReference>
<dbReference type="VEuPathDB" id="TriTrypDB:LPAL13_280020500"/>
<evidence type="ECO:0000256" key="2">
    <source>
        <dbReference type="ARBA" id="ARBA00022801"/>
    </source>
</evidence>
<dbReference type="InterPro" id="IPR000150">
    <property type="entry name" value="Cof"/>
</dbReference>
<keyword evidence="3" id="KW-0460">Magnesium</keyword>
<dbReference type="SUPFAM" id="SSF56784">
    <property type="entry name" value="HAD-like"/>
    <property type="match status" value="1"/>
</dbReference>
<name>A0A088RUT6_LEIPA</name>
<dbReference type="PANTHER" id="PTHR47267">
    <property type="match status" value="1"/>
</dbReference>
<dbReference type="KEGG" id="lpan:LPMP_281450"/>
<dbReference type="Proteomes" id="UP000063063">
    <property type="component" value="Chromosome 28"/>
</dbReference>
<evidence type="ECO:0000313" key="4">
    <source>
        <dbReference type="EMBL" id="AIN99778.1"/>
    </source>
</evidence>
<dbReference type="CDD" id="cd07516">
    <property type="entry name" value="HAD_Pase"/>
    <property type="match status" value="1"/>
</dbReference>
<keyword evidence="2" id="KW-0378">Hydrolase</keyword>
<dbReference type="NCBIfam" id="TIGR00099">
    <property type="entry name" value="Cof-subfamily"/>
    <property type="match status" value="1"/>
</dbReference>
<dbReference type="Gene3D" id="3.40.50.1000">
    <property type="entry name" value="HAD superfamily/HAD-like"/>
    <property type="match status" value="1"/>
</dbReference>
<dbReference type="Pfam" id="PF08282">
    <property type="entry name" value="Hydrolase_3"/>
    <property type="match status" value="1"/>
</dbReference>
<dbReference type="AlphaFoldDB" id="A0A088RUT6"/>
<organism evidence="4 5">
    <name type="scientific">Leishmania panamensis</name>
    <dbReference type="NCBI Taxonomy" id="5679"/>
    <lineage>
        <taxon>Eukaryota</taxon>
        <taxon>Discoba</taxon>
        <taxon>Euglenozoa</taxon>
        <taxon>Kinetoplastea</taxon>
        <taxon>Metakinetoplastina</taxon>
        <taxon>Trypanosomatida</taxon>
        <taxon>Trypanosomatidae</taxon>
        <taxon>Leishmaniinae</taxon>
        <taxon>Leishmania</taxon>
        <taxon>Leishmania guyanensis species complex</taxon>
    </lineage>
</organism>
<dbReference type="InterPro" id="IPR036412">
    <property type="entry name" value="HAD-like_sf"/>
</dbReference>
<gene>
    <name evidence="4" type="ORF">LPMP_281450</name>
</gene>
<dbReference type="InterPro" id="IPR023214">
    <property type="entry name" value="HAD_sf"/>
</dbReference>
<proteinExistence type="predicted"/>
<dbReference type="RefSeq" id="XP_010700485.1">
    <property type="nucleotide sequence ID" value="XM_010702183.1"/>
</dbReference>
<dbReference type="SFLD" id="SFLDG01140">
    <property type="entry name" value="C2.B:_Phosphomannomutase_and_P"/>
    <property type="match status" value="1"/>
</dbReference>
<reference evidence="4 5" key="1">
    <citation type="journal article" date="2015" name="Sci. Rep.">
        <title>The genome of Leishmania panamensis: insights into genomics of the L. (Viannia) subgenus.</title>
        <authorList>
            <person name="Llanes A."/>
            <person name="Restrepo C.M."/>
            <person name="Vecchio G.D."/>
            <person name="Anguizola F.J."/>
            <person name="Lleonart R."/>
        </authorList>
    </citation>
    <scope>NUCLEOTIDE SEQUENCE [LARGE SCALE GENOMIC DNA]</scope>
    <source>
        <strain evidence="4 5">MHOM/PA/94/PSC-1</strain>
    </source>
</reference>
<dbReference type="SFLD" id="SFLDS00003">
    <property type="entry name" value="Haloacid_Dehalogenase"/>
    <property type="match status" value="1"/>
</dbReference>
<protein>
    <submittedName>
        <fullName evidence="4">Haloacid dehalogenase-like hydrolase-like protein</fullName>
    </submittedName>
</protein>
<dbReference type="VEuPathDB" id="TriTrypDB:LPMP_281450"/>
<dbReference type="EMBL" id="CP009397">
    <property type="protein sequence ID" value="AIN99778.1"/>
    <property type="molecule type" value="Genomic_DNA"/>
</dbReference>
<dbReference type="GO" id="GO:0016787">
    <property type="term" value="F:hydrolase activity"/>
    <property type="evidence" value="ECO:0007669"/>
    <property type="project" value="UniProtKB-KW"/>
</dbReference>
<dbReference type="Gene3D" id="3.30.1240.10">
    <property type="match status" value="1"/>
</dbReference>
<dbReference type="eggNOG" id="ENOG502QUN8">
    <property type="taxonomic scope" value="Eukaryota"/>
</dbReference>
<keyword evidence="5" id="KW-1185">Reference proteome</keyword>
<dbReference type="PANTHER" id="PTHR47267:SF5">
    <property type="entry name" value="DEHALOGENASE-LIKE HYDROLASE, PUTATIVE-RELATED"/>
    <property type="match status" value="1"/>
</dbReference>
<accession>A0A088RUT6</accession>
<evidence type="ECO:0000256" key="1">
    <source>
        <dbReference type="ARBA" id="ARBA00001946"/>
    </source>
</evidence>